<gene>
    <name evidence="1" type="ORF">NQ318_017372</name>
</gene>
<evidence type="ECO:0000313" key="2">
    <source>
        <dbReference type="Proteomes" id="UP001162162"/>
    </source>
</evidence>
<comment type="caution">
    <text evidence="1">The sequence shown here is derived from an EMBL/GenBank/DDBJ whole genome shotgun (WGS) entry which is preliminary data.</text>
</comment>
<dbReference type="AlphaFoldDB" id="A0AAV8Z3R9"/>
<dbReference type="Proteomes" id="UP001162162">
    <property type="component" value="Unassembled WGS sequence"/>
</dbReference>
<reference evidence="1" key="1">
    <citation type="journal article" date="2023" name="Insect Mol. Biol.">
        <title>Genome sequencing provides insights into the evolution of gene families encoding plant cell wall-degrading enzymes in longhorned beetles.</title>
        <authorList>
            <person name="Shin N.R."/>
            <person name="Okamura Y."/>
            <person name="Kirsch R."/>
            <person name="Pauchet Y."/>
        </authorList>
    </citation>
    <scope>NUCLEOTIDE SEQUENCE</scope>
    <source>
        <strain evidence="1">AMC_N1</strain>
    </source>
</reference>
<sequence length="88" mass="9875">MGCQNIGDIQERCTERRADIQNRNCSPPPSTYRLAMIYPPVERVIEAIDFNNGLAAVKSHFGFPRIGKICKQPRGHRIPSSGLHTIKT</sequence>
<dbReference type="EMBL" id="JAPWTK010000018">
    <property type="protein sequence ID" value="KAJ8958230.1"/>
    <property type="molecule type" value="Genomic_DNA"/>
</dbReference>
<keyword evidence="2" id="KW-1185">Reference proteome</keyword>
<evidence type="ECO:0000313" key="1">
    <source>
        <dbReference type="EMBL" id="KAJ8958230.1"/>
    </source>
</evidence>
<accession>A0AAV8Z3R9</accession>
<proteinExistence type="predicted"/>
<name>A0AAV8Z3R9_9CUCU</name>
<protein>
    <submittedName>
        <fullName evidence="1">Uncharacterized protein</fullName>
    </submittedName>
</protein>
<organism evidence="1 2">
    <name type="scientific">Aromia moschata</name>
    <dbReference type="NCBI Taxonomy" id="1265417"/>
    <lineage>
        <taxon>Eukaryota</taxon>
        <taxon>Metazoa</taxon>
        <taxon>Ecdysozoa</taxon>
        <taxon>Arthropoda</taxon>
        <taxon>Hexapoda</taxon>
        <taxon>Insecta</taxon>
        <taxon>Pterygota</taxon>
        <taxon>Neoptera</taxon>
        <taxon>Endopterygota</taxon>
        <taxon>Coleoptera</taxon>
        <taxon>Polyphaga</taxon>
        <taxon>Cucujiformia</taxon>
        <taxon>Chrysomeloidea</taxon>
        <taxon>Cerambycidae</taxon>
        <taxon>Cerambycinae</taxon>
        <taxon>Callichromatini</taxon>
        <taxon>Aromia</taxon>
    </lineage>
</organism>